<name>A0A4S2MVC2_9PEZI</name>
<evidence type="ECO:0000256" key="6">
    <source>
        <dbReference type="SAM" id="Phobius"/>
    </source>
</evidence>
<gene>
    <name evidence="7" type="ORF">EX30DRAFT_51767</name>
</gene>
<dbReference type="InterPro" id="IPR009311">
    <property type="entry name" value="IFI6/IFI27-like"/>
</dbReference>
<feature type="transmembrane region" description="Helical" evidence="6">
    <location>
        <begin position="286"/>
        <end position="304"/>
    </location>
</feature>
<comment type="similarity">
    <text evidence="2">Belongs to the IFI6/IFI27 family.</text>
</comment>
<evidence type="ECO:0000256" key="2">
    <source>
        <dbReference type="ARBA" id="ARBA00007262"/>
    </source>
</evidence>
<accession>A0A4S2MVC2</accession>
<evidence type="ECO:0000313" key="8">
    <source>
        <dbReference type="Proteomes" id="UP000298138"/>
    </source>
</evidence>
<comment type="subcellular location">
    <subcellularLocation>
        <location evidence="1">Membrane</location>
        <topology evidence="1">Multi-pass membrane protein</topology>
    </subcellularLocation>
</comment>
<dbReference type="GO" id="GO:0016020">
    <property type="term" value="C:membrane"/>
    <property type="evidence" value="ECO:0007669"/>
    <property type="project" value="UniProtKB-SubCell"/>
</dbReference>
<dbReference type="Pfam" id="PF06140">
    <property type="entry name" value="Ifi-6-16"/>
    <property type="match status" value="1"/>
</dbReference>
<evidence type="ECO:0000256" key="5">
    <source>
        <dbReference type="ARBA" id="ARBA00023136"/>
    </source>
</evidence>
<evidence type="ECO:0000256" key="4">
    <source>
        <dbReference type="ARBA" id="ARBA00022989"/>
    </source>
</evidence>
<keyword evidence="5 6" id="KW-0472">Membrane</keyword>
<proteinExistence type="inferred from homology"/>
<dbReference type="STRING" id="341454.A0A4S2MVC2"/>
<feature type="transmembrane region" description="Helical" evidence="6">
    <location>
        <begin position="217"/>
        <end position="239"/>
    </location>
</feature>
<dbReference type="AlphaFoldDB" id="A0A4S2MVC2"/>
<dbReference type="Proteomes" id="UP000298138">
    <property type="component" value="Unassembled WGS sequence"/>
</dbReference>
<keyword evidence="3 6" id="KW-0812">Transmembrane</keyword>
<reference evidence="7 8" key="1">
    <citation type="submission" date="2019-04" db="EMBL/GenBank/DDBJ databases">
        <title>Comparative genomics and transcriptomics to analyze fruiting body development in filamentous ascomycetes.</title>
        <authorList>
            <consortium name="DOE Joint Genome Institute"/>
            <person name="Lutkenhaus R."/>
            <person name="Traeger S."/>
            <person name="Breuer J."/>
            <person name="Kuo A."/>
            <person name="Lipzen A."/>
            <person name="Pangilinan J."/>
            <person name="Dilworth D."/>
            <person name="Sandor L."/>
            <person name="Poggeler S."/>
            <person name="Barry K."/>
            <person name="Grigoriev I.V."/>
            <person name="Nowrousian M."/>
        </authorList>
    </citation>
    <scope>NUCLEOTIDE SEQUENCE [LARGE SCALE GENOMIC DNA]</scope>
    <source>
        <strain evidence="7 8">CBS 389.68</strain>
    </source>
</reference>
<feature type="transmembrane region" description="Helical" evidence="6">
    <location>
        <begin position="151"/>
        <end position="173"/>
    </location>
</feature>
<protein>
    <submittedName>
        <fullName evidence="7">Uncharacterized protein</fullName>
    </submittedName>
</protein>
<keyword evidence="8" id="KW-1185">Reference proteome</keyword>
<evidence type="ECO:0000256" key="3">
    <source>
        <dbReference type="ARBA" id="ARBA00022692"/>
    </source>
</evidence>
<sequence>MADLQQVLTLAKTTATPIVDSIATEVKEATAILAAVTGVSIASQILQSAIICDQSNTGASTFENSPVAGCILPKGKSAFQSAFDELQSTIELSGLSGIPETPSLTPDQAVLQKELLEAWNSPIGNHTINDLLQPVLKYITLITKYVSAHPWVLASIFAGPLVVTAFEAALWMIGFTKGGVALGSIAALIQSKIGNVSKDSIFAYLQHYGAVNWGRRALILGGSYLAIALVIIFAGKLLIESGVIPNVVIPFLERVWNSALVKFGANIQSLTSTPPAHSGTGPHETLGSSLLIAVLLGAGIFLVMM</sequence>
<keyword evidence="4 6" id="KW-1133">Transmembrane helix</keyword>
<organism evidence="7 8">
    <name type="scientific">Ascodesmis nigricans</name>
    <dbReference type="NCBI Taxonomy" id="341454"/>
    <lineage>
        <taxon>Eukaryota</taxon>
        <taxon>Fungi</taxon>
        <taxon>Dikarya</taxon>
        <taxon>Ascomycota</taxon>
        <taxon>Pezizomycotina</taxon>
        <taxon>Pezizomycetes</taxon>
        <taxon>Pezizales</taxon>
        <taxon>Ascodesmidaceae</taxon>
        <taxon>Ascodesmis</taxon>
    </lineage>
</organism>
<dbReference type="InterPro" id="IPR038213">
    <property type="entry name" value="IFI6/IFI27-like_sf"/>
</dbReference>
<feature type="transmembrane region" description="Helical" evidence="6">
    <location>
        <begin position="179"/>
        <end position="196"/>
    </location>
</feature>
<dbReference type="OrthoDB" id="5404131at2759"/>
<dbReference type="Gene3D" id="6.10.110.10">
    <property type="match status" value="1"/>
</dbReference>
<evidence type="ECO:0000256" key="1">
    <source>
        <dbReference type="ARBA" id="ARBA00004141"/>
    </source>
</evidence>
<evidence type="ECO:0000313" key="7">
    <source>
        <dbReference type="EMBL" id="TGZ80477.1"/>
    </source>
</evidence>
<dbReference type="InParanoid" id="A0A4S2MVC2"/>
<dbReference type="EMBL" id="ML220124">
    <property type="protein sequence ID" value="TGZ80477.1"/>
    <property type="molecule type" value="Genomic_DNA"/>
</dbReference>